<accession>A0ABQ6AX12</accession>
<keyword evidence="2" id="KW-1185">Reference proteome</keyword>
<organism evidence="1 2">
    <name type="scientific">Bradyrhizobium iriomotense</name>
    <dbReference type="NCBI Taxonomy" id="441950"/>
    <lineage>
        <taxon>Bacteria</taxon>
        <taxon>Pseudomonadati</taxon>
        <taxon>Pseudomonadota</taxon>
        <taxon>Alphaproteobacteria</taxon>
        <taxon>Hyphomicrobiales</taxon>
        <taxon>Nitrobacteraceae</taxon>
        <taxon>Bradyrhizobium</taxon>
    </lineage>
</organism>
<evidence type="ECO:0000313" key="1">
    <source>
        <dbReference type="EMBL" id="GLR86540.1"/>
    </source>
</evidence>
<gene>
    <name evidence="1" type="ORF">GCM10007857_32510</name>
</gene>
<comment type="caution">
    <text evidence="1">The sequence shown here is derived from an EMBL/GenBank/DDBJ whole genome shotgun (WGS) entry which is preliminary data.</text>
</comment>
<dbReference type="RefSeq" id="WP_284267063.1">
    <property type="nucleotide sequence ID" value="NZ_BSOW01000010.1"/>
</dbReference>
<proteinExistence type="predicted"/>
<protein>
    <submittedName>
        <fullName evidence="1">Uncharacterized protein</fullName>
    </submittedName>
</protein>
<dbReference type="Proteomes" id="UP001156905">
    <property type="component" value="Unassembled WGS sequence"/>
</dbReference>
<reference evidence="2" key="1">
    <citation type="journal article" date="2019" name="Int. J. Syst. Evol. Microbiol.">
        <title>The Global Catalogue of Microorganisms (GCM) 10K type strain sequencing project: providing services to taxonomists for standard genome sequencing and annotation.</title>
        <authorList>
            <consortium name="The Broad Institute Genomics Platform"/>
            <consortium name="The Broad Institute Genome Sequencing Center for Infectious Disease"/>
            <person name="Wu L."/>
            <person name="Ma J."/>
        </authorList>
    </citation>
    <scope>NUCLEOTIDE SEQUENCE [LARGE SCALE GENOMIC DNA]</scope>
    <source>
        <strain evidence="2">NBRC 102520</strain>
    </source>
</reference>
<name>A0ABQ6AX12_9BRAD</name>
<evidence type="ECO:0000313" key="2">
    <source>
        <dbReference type="Proteomes" id="UP001156905"/>
    </source>
</evidence>
<dbReference type="EMBL" id="BSOW01000010">
    <property type="protein sequence ID" value="GLR86540.1"/>
    <property type="molecule type" value="Genomic_DNA"/>
</dbReference>
<sequence length="192" mass="21316">MRILAEADFVDPEGQLVPRSSTPGRLLLVIAHSNVDGTPPADGESGKDEIHEFFRLMIAAAEEFPEFEPCLLNYDDAPSAVHRLGVERYGSSDFAEAMIYSALGRIQHITFDGETPESVRLWLRGTSLGLGLRATARHDDLIARLAYELAEPHGYSFSDARWDVPTFRSKVYQAARTALEELTEFWTGQASS</sequence>